<comment type="caution">
    <text evidence="4">The sequence shown here is derived from an EMBL/GenBank/DDBJ whole genome shotgun (WGS) entry which is preliminary data.</text>
</comment>
<dbReference type="Gene3D" id="3.40.50.410">
    <property type="entry name" value="von Willebrand factor, type A domain"/>
    <property type="match status" value="1"/>
</dbReference>
<protein>
    <submittedName>
        <fullName evidence="4">VWA domain-containing protein</fullName>
    </submittedName>
</protein>
<dbReference type="Gene3D" id="1.25.40.10">
    <property type="entry name" value="Tetratricopeptide repeat domain"/>
    <property type="match status" value="1"/>
</dbReference>
<dbReference type="AlphaFoldDB" id="A0A8J6Y3N3"/>
<feature type="compositionally biased region" description="Basic and acidic residues" evidence="1">
    <location>
        <begin position="565"/>
        <end position="575"/>
    </location>
</feature>
<feature type="compositionally biased region" description="Basic and acidic residues" evidence="1">
    <location>
        <begin position="514"/>
        <end position="528"/>
    </location>
</feature>
<dbReference type="EMBL" id="JACXWA010000030">
    <property type="protein sequence ID" value="MBD3870088.1"/>
    <property type="molecule type" value="Genomic_DNA"/>
</dbReference>
<dbReference type="PANTHER" id="PTHR22550:SF14">
    <property type="entry name" value="VWFA DOMAIN-CONTAINING PROTEIN"/>
    <property type="match status" value="1"/>
</dbReference>
<keyword evidence="2" id="KW-0472">Membrane</keyword>
<dbReference type="Proteomes" id="UP000598633">
    <property type="component" value="Unassembled WGS sequence"/>
</dbReference>
<dbReference type="InterPro" id="IPR002035">
    <property type="entry name" value="VWF_A"/>
</dbReference>
<dbReference type="Pfam" id="PF13519">
    <property type="entry name" value="VWA_2"/>
    <property type="match status" value="1"/>
</dbReference>
<organism evidence="4 5">
    <name type="scientific">Candidatus Sulfomarinibacter kjeldsenii</name>
    <dbReference type="NCBI Taxonomy" id="2885994"/>
    <lineage>
        <taxon>Bacteria</taxon>
        <taxon>Pseudomonadati</taxon>
        <taxon>Acidobacteriota</taxon>
        <taxon>Thermoanaerobaculia</taxon>
        <taxon>Thermoanaerobaculales</taxon>
        <taxon>Candidatus Sulfomarinibacteraceae</taxon>
        <taxon>Candidatus Sulfomarinibacter</taxon>
    </lineage>
</organism>
<dbReference type="InterPro" id="IPR011990">
    <property type="entry name" value="TPR-like_helical_dom_sf"/>
</dbReference>
<feature type="region of interest" description="Disordered" evidence="1">
    <location>
        <begin position="502"/>
        <end position="589"/>
    </location>
</feature>
<reference evidence="4 5" key="1">
    <citation type="submission" date="2020-08" db="EMBL/GenBank/DDBJ databases">
        <title>Acidobacteriota in marine sediments use diverse sulfur dissimilation pathways.</title>
        <authorList>
            <person name="Wasmund K."/>
        </authorList>
    </citation>
    <scope>NUCLEOTIDE SEQUENCE [LARGE SCALE GENOMIC DNA]</scope>
    <source>
        <strain evidence="4">MAG AM3-A</strain>
    </source>
</reference>
<accession>A0A8J6Y3N3</accession>
<evidence type="ECO:0000313" key="4">
    <source>
        <dbReference type="EMBL" id="MBD3870088.1"/>
    </source>
</evidence>
<proteinExistence type="predicted"/>
<keyword evidence="2" id="KW-1133">Transmembrane helix</keyword>
<dbReference type="PANTHER" id="PTHR22550">
    <property type="entry name" value="SPORE GERMINATION PROTEIN"/>
    <property type="match status" value="1"/>
</dbReference>
<feature type="domain" description="VWFA" evidence="3">
    <location>
        <begin position="90"/>
        <end position="287"/>
    </location>
</feature>
<dbReference type="SUPFAM" id="SSF53300">
    <property type="entry name" value="vWA-like"/>
    <property type="match status" value="1"/>
</dbReference>
<sequence>MVSFAEPARLAFLALPLLTGVLALYRHRRRLLQQRRLASPGVWRRLLGGTPATGVVRLIVWSGAAAFLVVAVARPQWGEMPAEETIRTRDLVIALDVSDSMLCEDLRPSRLTRSVETLIRLLPQLEGNRMAVVVFAGEAYSLVPLTTDLSAVAVFLEGVGPGMVALPGSNLEGAVGGSLKLLPPEGEGRVVLLFTDGENLQGDVNAAIEALSEASVGLLGIVAGTEQGGPIPEHDERGGVRYKRDQNGQPVVTRAHPEVLTEIADRVDGEVVSLGDPEVVREIADAVARLRTREVEETRNIRRVERFPIFLVAAAIFLFLGFAMSPWRRLATAAAIVVLAAPSFALAQAVSPATSAPHVDAPPVTENQEVAEETLPSASWWQRLIPGGSRRLARRGVGKWRQQKFDEATMSFAGAAELDPDGPERLYDLGTALAAGGRLETATPLLATADQSGVPFAAYNSGTAALVQSQPDAALEWLRRAMLADPDDLAAKHNYELALRMRDQQQQQQDEQDEQQKDQEKDQEKEQEQQDGDDERQPTPTPSQGQGPAPTPTPDSNQPLFAALERAEAEAREALRSPTPKAGKVEKDW</sequence>
<dbReference type="SUPFAM" id="SSF48452">
    <property type="entry name" value="TPR-like"/>
    <property type="match status" value="1"/>
</dbReference>
<evidence type="ECO:0000259" key="3">
    <source>
        <dbReference type="PROSITE" id="PS50234"/>
    </source>
</evidence>
<evidence type="ECO:0000256" key="1">
    <source>
        <dbReference type="SAM" id="MobiDB-lite"/>
    </source>
</evidence>
<feature type="transmembrane region" description="Helical" evidence="2">
    <location>
        <begin position="307"/>
        <end position="324"/>
    </location>
</feature>
<evidence type="ECO:0000256" key="2">
    <source>
        <dbReference type="SAM" id="Phobius"/>
    </source>
</evidence>
<dbReference type="InterPro" id="IPR036465">
    <property type="entry name" value="vWFA_dom_sf"/>
</dbReference>
<dbReference type="InterPro" id="IPR050768">
    <property type="entry name" value="UPF0353/GerABKA_families"/>
</dbReference>
<dbReference type="PROSITE" id="PS50234">
    <property type="entry name" value="VWFA"/>
    <property type="match status" value="1"/>
</dbReference>
<dbReference type="SMART" id="SM00327">
    <property type="entry name" value="VWA"/>
    <property type="match status" value="1"/>
</dbReference>
<evidence type="ECO:0000313" key="5">
    <source>
        <dbReference type="Proteomes" id="UP000598633"/>
    </source>
</evidence>
<name>A0A8J6Y3N3_9BACT</name>
<gene>
    <name evidence="4" type="ORF">IFJ97_01860</name>
</gene>
<keyword evidence="2" id="KW-0812">Transmembrane</keyword>